<name>A0A0A9GF26_ARUDO</name>
<evidence type="ECO:0000313" key="1">
    <source>
        <dbReference type="EMBL" id="JAE23690.1"/>
    </source>
</evidence>
<protein>
    <submittedName>
        <fullName evidence="1">Uncharacterized protein</fullName>
    </submittedName>
</protein>
<dbReference type="EMBL" id="GBRH01174206">
    <property type="protein sequence ID" value="JAE23690.1"/>
    <property type="molecule type" value="Transcribed_RNA"/>
</dbReference>
<proteinExistence type="predicted"/>
<organism evidence="1">
    <name type="scientific">Arundo donax</name>
    <name type="common">Giant reed</name>
    <name type="synonym">Donax arundinaceus</name>
    <dbReference type="NCBI Taxonomy" id="35708"/>
    <lineage>
        <taxon>Eukaryota</taxon>
        <taxon>Viridiplantae</taxon>
        <taxon>Streptophyta</taxon>
        <taxon>Embryophyta</taxon>
        <taxon>Tracheophyta</taxon>
        <taxon>Spermatophyta</taxon>
        <taxon>Magnoliopsida</taxon>
        <taxon>Liliopsida</taxon>
        <taxon>Poales</taxon>
        <taxon>Poaceae</taxon>
        <taxon>PACMAD clade</taxon>
        <taxon>Arundinoideae</taxon>
        <taxon>Arundineae</taxon>
        <taxon>Arundo</taxon>
    </lineage>
</organism>
<accession>A0A0A9GF26</accession>
<reference evidence="1" key="2">
    <citation type="journal article" date="2015" name="Data Brief">
        <title>Shoot transcriptome of the giant reed, Arundo donax.</title>
        <authorList>
            <person name="Barrero R.A."/>
            <person name="Guerrero F.D."/>
            <person name="Moolhuijzen P."/>
            <person name="Goolsby J.A."/>
            <person name="Tidwell J."/>
            <person name="Bellgard S.E."/>
            <person name="Bellgard M.I."/>
        </authorList>
    </citation>
    <scope>NUCLEOTIDE SEQUENCE</scope>
    <source>
        <tissue evidence="1">Shoot tissue taken approximately 20 cm above the soil surface</tissue>
    </source>
</reference>
<sequence>MEQEYLYKDFSYMTLTRQVHTMLHRIYSGLLCQL</sequence>
<reference evidence="1" key="1">
    <citation type="submission" date="2014-09" db="EMBL/GenBank/DDBJ databases">
        <authorList>
            <person name="Magalhaes I.L.F."/>
            <person name="Oliveira U."/>
            <person name="Santos F.R."/>
            <person name="Vidigal T.H.D.A."/>
            <person name="Brescovit A.D."/>
            <person name="Santos A.J."/>
        </authorList>
    </citation>
    <scope>NUCLEOTIDE SEQUENCE</scope>
    <source>
        <tissue evidence="1">Shoot tissue taken approximately 20 cm above the soil surface</tissue>
    </source>
</reference>
<dbReference type="AlphaFoldDB" id="A0A0A9GF26"/>